<feature type="transmembrane region" description="Helical" evidence="1">
    <location>
        <begin position="106"/>
        <end position="124"/>
    </location>
</feature>
<organism evidence="2 3">
    <name type="scientific">Flagellimonas eckloniae</name>
    <dbReference type="NCBI Taxonomy" id="346185"/>
    <lineage>
        <taxon>Bacteria</taxon>
        <taxon>Pseudomonadati</taxon>
        <taxon>Bacteroidota</taxon>
        <taxon>Flavobacteriia</taxon>
        <taxon>Flavobacteriales</taxon>
        <taxon>Flavobacteriaceae</taxon>
        <taxon>Flagellimonas</taxon>
    </lineage>
</organism>
<evidence type="ECO:0000313" key="3">
    <source>
        <dbReference type="Proteomes" id="UP000050827"/>
    </source>
</evidence>
<sequence length="157" mass="17496">MSRLFYETQRTTSDDDEVFGDAQAAASPPPKGERGARSYLEKVSKLIPAELVAGYLTIFGLIPTMASGDNDTGGDINLYYWFIGSYILFQVFTPIYIYLQREANRPWVVHAVLSFLAFAVWAFATTGKELVEWYNAGMASIFLVVFSLISGVVKLNK</sequence>
<keyword evidence="3" id="KW-1185">Reference proteome</keyword>
<evidence type="ECO:0000313" key="2">
    <source>
        <dbReference type="EMBL" id="KQC31338.1"/>
    </source>
</evidence>
<dbReference type="STRING" id="346185.AAY42_16685"/>
<feature type="transmembrane region" description="Helical" evidence="1">
    <location>
        <begin position="136"/>
        <end position="155"/>
    </location>
</feature>
<dbReference type="AlphaFoldDB" id="A0A0Q0XKB7"/>
<keyword evidence="1" id="KW-1133">Transmembrane helix</keyword>
<feature type="transmembrane region" description="Helical" evidence="1">
    <location>
        <begin position="78"/>
        <end position="99"/>
    </location>
</feature>
<comment type="caution">
    <text evidence="2">The sequence shown here is derived from an EMBL/GenBank/DDBJ whole genome shotgun (WGS) entry which is preliminary data.</text>
</comment>
<evidence type="ECO:0000256" key="1">
    <source>
        <dbReference type="SAM" id="Phobius"/>
    </source>
</evidence>
<protein>
    <submittedName>
        <fullName evidence="2">Uncharacterized protein</fullName>
    </submittedName>
</protein>
<dbReference type="Proteomes" id="UP000050827">
    <property type="component" value="Unassembled WGS sequence"/>
</dbReference>
<gene>
    <name evidence="2" type="ORF">AAY42_16685</name>
</gene>
<proteinExistence type="predicted"/>
<dbReference type="RefSeq" id="WP_055397260.1">
    <property type="nucleotide sequence ID" value="NZ_LCTZ01000002.1"/>
</dbReference>
<reference evidence="2 3" key="1">
    <citation type="submission" date="2015-04" db="EMBL/GenBank/DDBJ databases">
        <title>Complete genome of flavobacterium.</title>
        <authorList>
            <person name="Kwon Y.M."/>
            <person name="Kim S.-J."/>
        </authorList>
    </citation>
    <scope>NUCLEOTIDE SEQUENCE [LARGE SCALE GENOMIC DNA]</scope>
    <source>
        <strain evidence="2 3">DK169</strain>
    </source>
</reference>
<feature type="transmembrane region" description="Helical" evidence="1">
    <location>
        <begin position="46"/>
        <end position="66"/>
    </location>
</feature>
<dbReference type="EMBL" id="LCTZ01000002">
    <property type="protein sequence ID" value="KQC31338.1"/>
    <property type="molecule type" value="Genomic_DNA"/>
</dbReference>
<keyword evidence="1" id="KW-0472">Membrane</keyword>
<name>A0A0Q0XKB7_9FLAO</name>
<dbReference type="OrthoDB" id="1368281at2"/>
<keyword evidence="1" id="KW-0812">Transmembrane</keyword>
<accession>A0A0Q0XKB7</accession>